<keyword evidence="1" id="KW-0812">Transmembrane</keyword>
<proteinExistence type="predicted"/>
<accession>A0A1F5EYG9</accession>
<dbReference type="Pfam" id="PF05552">
    <property type="entry name" value="MS_channel_1st_1"/>
    <property type="match status" value="2"/>
</dbReference>
<dbReference type="InterPro" id="IPR045275">
    <property type="entry name" value="MscS_archaea/bacteria_type"/>
</dbReference>
<keyword evidence="1" id="KW-1133">Transmembrane helix</keyword>
<evidence type="ECO:0008006" key="4">
    <source>
        <dbReference type="Google" id="ProtNLM"/>
    </source>
</evidence>
<feature type="transmembrane region" description="Helical" evidence="1">
    <location>
        <begin position="90"/>
        <end position="110"/>
    </location>
</feature>
<dbReference type="AlphaFoldDB" id="A0A1F5EYG9"/>
<evidence type="ECO:0000313" key="2">
    <source>
        <dbReference type="EMBL" id="OGD72184.1"/>
    </source>
</evidence>
<sequence length="232" mass="25013">MTNNFLQGVSNSLSGAAYSILISLVSYIPTLLAAVVVFVVGLVLANWLKAIVIKILNLLKLSDVLAKTGLKHFLENAEITQKIEMVVGELVRYLTILIFFVAGINILGLHTVTEVLNGLLSYLPNIFASVIIFGAGVVLAGFLEKVVKGSLGGIDIKLSRLMAKFTSYLVVVFTVLAAISQLGIAKNLIDTLFIGFVGMLALALGLALGLGSKDLIKMALEDWYKRFKKDLK</sequence>
<feature type="transmembrane region" description="Helical" evidence="1">
    <location>
        <begin position="165"/>
        <end position="185"/>
    </location>
</feature>
<dbReference type="PANTHER" id="PTHR30221:SF1">
    <property type="entry name" value="SMALL-CONDUCTANCE MECHANOSENSITIVE CHANNEL"/>
    <property type="match status" value="1"/>
</dbReference>
<feature type="transmembrane region" description="Helical" evidence="1">
    <location>
        <begin position="191"/>
        <end position="210"/>
    </location>
</feature>
<dbReference type="InterPro" id="IPR008910">
    <property type="entry name" value="MSC_TM_helix"/>
</dbReference>
<name>A0A1F5EYG9_9BACT</name>
<comment type="caution">
    <text evidence="2">The sequence shown here is derived from an EMBL/GenBank/DDBJ whole genome shotgun (WGS) entry which is preliminary data.</text>
</comment>
<evidence type="ECO:0000256" key="1">
    <source>
        <dbReference type="SAM" id="Phobius"/>
    </source>
</evidence>
<reference evidence="2 3" key="1">
    <citation type="journal article" date="2016" name="Nat. Commun.">
        <title>Thousands of microbial genomes shed light on interconnected biogeochemical processes in an aquifer system.</title>
        <authorList>
            <person name="Anantharaman K."/>
            <person name="Brown C.T."/>
            <person name="Hug L.A."/>
            <person name="Sharon I."/>
            <person name="Castelle C.J."/>
            <person name="Probst A.J."/>
            <person name="Thomas B.C."/>
            <person name="Singh A."/>
            <person name="Wilkins M.J."/>
            <person name="Karaoz U."/>
            <person name="Brodie E.L."/>
            <person name="Williams K.H."/>
            <person name="Hubbard S.S."/>
            <person name="Banfield J.F."/>
        </authorList>
    </citation>
    <scope>NUCLEOTIDE SEQUENCE [LARGE SCALE GENOMIC DNA]</scope>
</reference>
<evidence type="ECO:0000313" key="3">
    <source>
        <dbReference type="Proteomes" id="UP000177979"/>
    </source>
</evidence>
<feature type="transmembrane region" description="Helical" evidence="1">
    <location>
        <begin position="122"/>
        <end position="144"/>
    </location>
</feature>
<dbReference type="EMBL" id="MFAG01000011">
    <property type="protein sequence ID" value="OGD72184.1"/>
    <property type="molecule type" value="Genomic_DNA"/>
</dbReference>
<dbReference type="STRING" id="1817722.A2703_00145"/>
<gene>
    <name evidence="2" type="ORF">A2703_00145</name>
</gene>
<keyword evidence="1" id="KW-0472">Membrane</keyword>
<protein>
    <recommendedName>
        <fullName evidence="4">Small-conductance mechanosensitive ion channel</fullName>
    </recommendedName>
</protein>
<dbReference type="Gene3D" id="1.10.287.1260">
    <property type="match status" value="1"/>
</dbReference>
<dbReference type="Proteomes" id="UP000177979">
    <property type="component" value="Unassembled WGS sequence"/>
</dbReference>
<feature type="transmembrane region" description="Helical" evidence="1">
    <location>
        <begin position="20"/>
        <end position="48"/>
    </location>
</feature>
<dbReference type="PANTHER" id="PTHR30221">
    <property type="entry name" value="SMALL-CONDUCTANCE MECHANOSENSITIVE CHANNEL"/>
    <property type="match status" value="1"/>
</dbReference>
<organism evidence="2 3">
    <name type="scientific">Candidatus Collierbacteria bacterium RIFCSPHIGHO2_01_FULL_50_25</name>
    <dbReference type="NCBI Taxonomy" id="1817722"/>
    <lineage>
        <taxon>Bacteria</taxon>
        <taxon>Candidatus Collieribacteriota</taxon>
    </lineage>
</organism>
<dbReference type="GO" id="GO:0008381">
    <property type="term" value="F:mechanosensitive monoatomic ion channel activity"/>
    <property type="evidence" value="ECO:0007669"/>
    <property type="project" value="InterPro"/>
</dbReference>